<gene>
    <name evidence="2" type="ORF">GCM10008938_38590</name>
</gene>
<feature type="transmembrane region" description="Helical" evidence="1">
    <location>
        <begin position="30"/>
        <end position="48"/>
    </location>
</feature>
<sequence length="74" mass="7696">MMNLLSIVFGIVAAIGLLVGLIPLLGWVNWFITLPLGIIGLILGTISSSATGRNLNIVILILAALRLFLGGGII</sequence>
<evidence type="ECO:0000256" key="1">
    <source>
        <dbReference type="SAM" id="Phobius"/>
    </source>
</evidence>
<keyword evidence="1" id="KW-1133">Transmembrane helix</keyword>
<reference evidence="3" key="1">
    <citation type="journal article" date="2019" name="Int. J. Syst. Evol. Microbiol.">
        <title>The Global Catalogue of Microorganisms (GCM) 10K type strain sequencing project: providing services to taxonomists for standard genome sequencing and annotation.</title>
        <authorList>
            <consortium name="The Broad Institute Genomics Platform"/>
            <consortium name="The Broad Institute Genome Sequencing Center for Infectious Disease"/>
            <person name="Wu L."/>
            <person name="Ma J."/>
        </authorList>
    </citation>
    <scope>NUCLEOTIDE SEQUENCE [LARGE SCALE GENOMIC DNA]</scope>
    <source>
        <strain evidence="3">JCM 14370</strain>
    </source>
</reference>
<evidence type="ECO:0000313" key="2">
    <source>
        <dbReference type="EMBL" id="GGJ48843.1"/>
    </source>
</evidence>
<dbReference type="EMBL" id="BMOD01000019">
    <property type="protein sequence ID" value="GGJ48843.1"/>
    <property type="molecule type" value="Genomic_DNA"/>
</dbReference>
<accession>A0ABQ2D9V9</accession>
<proteinExistence type="predicted"/>
<evidence type="ECO:0000313" key="3">
    <source>
        <dbReference type="Proteomes" id="UP000632222"/>
    </source>
</evidence>
<comment type="caution">
    <text evidence="2">The sequence shown here is derived from an EMBL/GenBank/DDBJ whole genome shotgun (WGS) entry which is preliminary data.</text>
</comment>
<keyword evidence="1" id="KW-0472">Membrane</keyword>
<organism evidence="2 3">
    <name type="scientific">Deinococcus roseus</name>
    <dbReference type="NCBI Taxonomy" id="392414"/>
    <lineage>
        <taxon>Bacteria</taxon>
        <taxon>Thermotogati</taxon>
        <taxon>Deinococcota</taxon>
        <taxon>Deinococci</taxon>
        <taxon>Deinococcales</taxon>
        <taxon>Deinococcaceae</taxon>
        <taxon>Deinococcus</taxon>
    </lineage>
</organism>
<feature type="transmembrane region" description="Helical" evidence="1">
    <location>
        <begin position="55"/>
        <end position="73"/>
    </location>
</feature>
<protein>
    <submittedName>
        <fullName evidence="2">Uncharacterized protein</fullName>
    </submittedName>
</protein>
<name>A0ABQ2D9V9_9DEIO</name>
<keyword evidence="1" id="KW-0812">Transmembrane</keyword>
<dbReference type="Proteomes" id="UP000632222">
    <property type="component" value="Unassembled WGS sequence"/>
</dbReference>
<keyword evidence="3" id="KW-1185">Reference proteome</keyword>